<dbReference type="PANTHER" id="PTHR22997:SF0">
    <property type="entry name" value="PIH1 DOMAIN-CONTAINING PROTEIN 1"/>
    <property type="match status" value="1"/>
</dbReference>
<dbReference type="GeneID" id="18872736"/>
<dbReference type="eggNOG" id="KOG4356">
    <property type="taxonomic scope" value="Eukaryota"/>
</dbReference>
<dbReference type="EMBL" id="GL996500">
    <property type="protein sequence ID" value="EGW33669.1"/>
    <property type="molecule type" value="Genomic_DNA"/>
</dbReference>
<comment type="similarity">
    <text evidence="1">Belongs to the PIH1 family.</text>
</comment>
<dbReference type="GO" id="GO:0006364">
    <property type="term" value="P:rRNA processing"/>
    <property type="evidence" value="ECO:0007669"/>
    <property type="project" value="EnsemblFungi"/>
</dbReference>
<evidence type="ECO:0000256" key="1">
    <source>
        <dbReference type="ARBA" id="ARBA00008511"/>
    </source>
</evidence>
<evidence type="ECO:0000313" key="4">
    <source>
        <dbReference type="EMBL" id="EGW33669.1"/>
    </source>
</evidence>
<dbReference type="GO" id="GO:0006457">
    <property type="term" value="P:protein folding"/>
    <property type="evidence" value="ECO:0007669"/>
    <property type="project" value="EnsemblFungi"/>
</dbReference>
<evidence type="ECO:0000313" key="5">
    <source>
        <dbReference type="Proteomes" id="UP000000709"/>
    </source>
</evidence>
<dbReference type="RefSeq" id="XP_007373253.1">
    <property type="nucleotide sequence ID" value="XM_007373191.1"/>
</dbReference>
<name>G3AIA0_SPAPN</name>
<dbReference type="HOGENOM" id="CLU_072113_0_0_1"/>
<evidence type="ECO:0000259" key="2">
    <source>
        <dbReference type="Pfam" id="PF08190"/>
    </source>
</evidence>
<dbReference type="Pfam" id="PF08190">
    <property type="entry name" value="PIH1"/>
    <property type="match status" value="1"/>
</dbReference>
<dbReference type="OMA" id="EWCLESC"/>
<accession>G3AIA0</accession>
<dbReference type="InterPro" id="IPR012981">
    <property type="entry name" value="PIH1_N"/>
</dbReference>
<feature type="domain" description="Pih1 Ascomycota CS" evidence="3">
    <location>
        <begin position="235"/>
        <end position="328"/>
    </location>
</feature>
<dbReference type="PANTHER" id="PTHR22997">
    <property type="entry name" value="PIH1 DOMAIN-CONTAINING PROTEIN 1"/>
    <property type="match status" value="1"/>
</dbReference>
<evidence type="ECO:0000259" key="3">
    <source>
        <dbReference type="Pfam" id="PF18482"/>
    </source>
</evidence>
<gene>
    <name evidence="4" type="ORF">SPAPADRAFT_59038</name>
</gene>
<proteinExistence type="inferred from homology"/>
<dbReference type="FunCoup" id="G3AIA0">
    <property type="interactions" value="69"/>
</dbReference>
<dbReference type="GO" id="GO:0005737">
    <property type="term" value="C:cytoplasm"/>
    <property type="evidence" value="ECO:0007669"/>
    <property type="project" value="TreeGrafter"/>
</dbReference>
<dbReference type="Pfam" id="PF18482">
    <property type="entry name" value="Pih1_fungal_CS"/>
    <property type="match status" value="1"/>
</dbReference>
<feature type="domain" description="PIH1 N-terminal" evidence="2">
    <location>
        <begin position="9"/>
        <end position="153"/>
    </location>
</feature>
<dbReference type="GO" id="GO:0000492">
    <property type="term" value="P:box C/D snoRNP assembly"/>
    <property type="evidence" value="ECO:0007669"/>
    <property type="project" value="EnsemblFungi"/>
</dbReference>
<organism evidence="5">
    <name type="scientific">Spathaspora passalidarum (strain NRRL Y-27907 / 11-Y1)</name>
    <dbReference type="NCBI Taxonomy" id="619300"/>
    <lineage>
        <taxon>Eukaryota</taxon>
        <taxon>Fungi</taxon>
        <taxon>Dikarya</taxon>
        <taxon>Ascomycota</taxon>
        <taxon>Saccharomycotina</taxon>
        <taxon>Pichiomycetes</taxon>
        <taxon>Debaryomycetaceae</taxon>
        <taxon>Spathaspora</taxon>
    </lineage>
</organism>
<reference evidence="4 5" key="1">
    <citation type="journal article" date="2011" name="Proc. Natl. Acad. Sci. U.S.A.">
        <title>Comparative genomics of xylose-fermenting fungi for enhanced biofuel production.</title>
        <authorList>
            <person name="Wohlbach D.J."/>
            <person name="Kuo A."/>
            <person name="Sato T.K."/>
            <person name="Potts K.M."/>
            <person name="Salamov A.A."/>
            <person name="LaButti K.M."/>
            <person name="Sun H."/>
            <person name="Clum A."/>
            <person name="Pangilinan J.L."/>
            <person name="Lindquist E.A."/>
            <person name="Lucas S."/>
            <person name="Lapidus A."/>
            <person name="Jin M."/>
            <person name="Gunawan C."/>
            <person name="Balan V."/>
            <person name="Dale B.E."/>
            <person name="Jeffries T.W."/>
            <person name="Zinkel R."/>
            <person name="Barry K.W."/>
            <person name="Grigoriev I.V."/>
            <person name="Gasch A.P."/>
        </authorList>
    </citation>
    <scope>NUCLEOTIDE SEQUENCE [LARGE SCALE GENOMIC DNA]</scope>
    <source>
        <strain evidence="5">NRRL Y-27907 / 11-Y1</strain>
    </source>
</reference>
<dbReference type="InParanoid" id="G3AIA0"/>
<evidence type="ECO:0008006" key="6">
    <source>
        <dbReference type="Google" id="ProtNLM"/>
    </source>
</evidence>
<dbReference type="AlphaFoldDB" id="G3AIA0"/>
<dbReference type="InterPro" id="IPR050734">
    <property type="entry name" value="PIH1/Kintoun_subfamily"/>
</dbReference>
<dbReference type="OrthoDB" id="5135119at2759"/>
<protein>
    <recommendedName>
        <fullName evidence="6">PIH1 N-terminal domain-containing protein</fullName>
    </recommendedName>
</protein>
<dbReference type="GO" id="GO:1990904">
    <property type="term" value="C:ribonucleoprotein complex"/>
    <property type="evidence" value="ECO:0007669"/>
    <property type="project" value="TreeGrafter"/>
</dbReference>
<dbReference type="STRING" id="619300.G3AIA0"/>
<dbReference type="GO" id="GO:0097255">
    <property type="term" value="C:R2TP complex"/>
    <property type="evidence" value="ECO:0007669"/>
    <property type="project" value="EnsemblFungi"/>
</dbReference>
<keyword evidence="5" id="KW-1185">Reference proteome</keyword>
<dbReference type="InterPro" id="IPR041441">
    <property type="entry name" value="Pih1_CS_Ascomycota"/>
</dbReference>
<sequence length="328" mass="37350">MSLIEEQEKVTLHPKPGFVVKTKILESKNLARISTKVFINICHDEQVPKPPQDFEPEIVFPLIIENQWEIPIIVSSEKETKDKKGFPSLVYDCCINSRCFQWCQISKDLRLILIEWCIESIELLNELTLEREYTIPKMLAKGELTQTMVTKSELENSLQKKLQELKQNETLGLIEEMAIDEEDEEDNGQLPDLMNINNKPNKNLIEEIEPSTTKTPAAKPVPSSPPSKTVAETLLSYDINVTKIESHPDYKLAIAFSCPQISSSKDIDIQYSPSSSTLVITNKLPGFVFSKTSSDTNRLVIPLARDVIFNKRNLKSFFCADNKIFIFL</sequence>
<dbReference type="KEGG" id="spaa:SPAPADRAFT_59038"/>
<dbReference type="Proteomes" id="UP000000709">
    <property type="component" value="Unassembled WGS sequence"/>
</dbReference>